<keyword evidence="2" id="KW-1185">Reference proteome</keyword>
<dbReference type="Proteomes" id="UP001162992">
    <property type="component" value="Chromosome 4"/>
</dbReference>
<proteinExistence type="predicted"/>
<comment type="caution">
    <text evidence="1">The sequence shown here is derived from an EMBL/GenBank/DDBJ whole genome shotgun (WGS) entry which is preliminary data.</text>
</comment>
<protein>
    <submittedName>
        <fullName evidence="1">Uncharacterized protein</fullName>
    </submittedName>
</protein>
<name>A0ACC2E2S7_DIPCM</name>
<gene>
    <name evidence="1" type="ORF">O6H91_04G146300</name>
</gene>
<evidence type="ECO:0000313" key="2">
    <source>
        <dbReference type="Proteomes" id="UP001162992"/>
    </source>
</evidence>
<accession>A0ACC2E2S7</accession>
<sequence length="326" mass="37258">MEEEEQEYMRRRSLHKMSSVLRMLQWNTLADGLAQHGDFAKVDSNILEWASRAPVLLEEIRKTEAHVICLQEVNHFDDFFIPHLEEYGYAGVFHGKPFSPALKYGCARDGCALFFRQSRLQLLVKEVFLYEFPNGVSHNQGAIICHFEDSEAKKDVIIATTHFKASTGHQNETLRLMQAEQLLKRLSIVAGSNEFPIIICGDLNTLPNSEVCKLFREHSLQFQSIYALTCNCNTSHGLENSLIQSLCEDVSDGGEDFEPQFTTWKFRSTGVDQRTIDYIWLSKQDAMVPYRRWQLPDVLKIGDTGLPSSTIPSDHLPLLCELIWKA</sequence>
<dbReference type="EMBL" id="CM055095">
    <property type="protein sequence ID" value="KAJ7560794.1"/>
    <property type="molecule type" value="Genomic_DNA"/>
</dbReference>
<evidence type="ECO:0000313" key="1">
    <source>
        <dbReference type="EMBL" id="KAJ7560794.1"/>
    </source>
</evidence>
<organism evidence="1 2">
    <name type="scientific">Diphasiastrum complanatum</name>
    <name type="common">Issler's clubmoss</name>
    <name type="synonym">Lycopodium complanatum</name>
    <dbReference type="NCBI Taxonomy" id="34168"/>
    <lineage>
        <taxon>Eukaryota</taxon>
        <taxon>Viridiplantae</taxon>
        <taxon>Streptophyta</taxon>
        <taxon>Embryophyta</taxon>
        <taxon>Tracheophyta</taxon>
        <taxon>Lycopodiopsida</taxon>
        <taxon>Lycopodiales</taxon>
        <taxon>Lycopodiaceae</taxon>
        <taxon>Lycopodioideae</taxon>
        <taxon>Diphasiastrum</taxon>
    </lineage>
</organism>
<reference evidence="2" key="1">
    <citation type="journal article" date="2024" name="Proc. Natl. Acad. Sci. U.S.A.">
        <title>Extraordinary preservation of gene collinearity over three hundred million years revealed in homosporous lycophytes.</title>
        <authorList>
            <person name="Li C."/>
            <person name="Wickell D."/>
            <person name="Kuo L.Y."/>
            <person name="Chen X."/>
            <person name="Nie B."/>
            <person name="Liao X."/>
            <person name="Peng D."/>
            <person name="Ji J."/>
            <person name="Jenkins J."/>
            <person name="Williams M."/>
            <person name="Shu S."/>
            <person name="Plott C."/>
            <person name="Barry K."/>
            <person name="Rajasekar S."/>
            <person name="Grimwood J."/>
            <person name="Han X."/>
            <person name="Sun S."/>
            <person name="Hou Z."/>
            <person name="He W."/>
            <person name="Dai G."/>
            <person name="Sun C."/>
            <person name="Schmutz J."/>
            <person name="Leebens-Mack J.H."/>
            <person name="Li F.W."/>
            <person name="Wang L."/>
        </authorList>
    </citation>
    <scope>NUCLEOTIDE SEQUENCE [LARGE SCALE GENOMIC DNA]</scope>
    <source>
        <strain evidence="2">cv. PW_Plant_1</strain>
    </source>
</reference>